<dbReference type="Pfam" id="PF21900">
    <property type="entry name" value="DUF6920"/>
    <property type="match status" value="1"/>
</dbReference>
<evidence type="ECO:0000313" key="1">
    <source>
        <dbReference type="EMBL" id="MBB5180132.1"/>
    </source>
</evidence>
<dbReference type="AlphaFoldDB" id="A0A7W8CR68"/>
<comment type="caution">
    <text evidence="1">The sequence shown here is derived from an EMBL/GenBank/DDBJ whole genome shotgun (WGS) entry which is preliminary data.</text>
</comment>
<proteinExistence type="predicted"/>
<dbReference type="InterPro" id="IPR054213">
    <property type="entry name" value="DUF6920"/>
</dbReference>
<name>A0A7W8CR68_9BACL</name>
<keyword evidence="2" id="KW-1185">Reference proteome</keyword>
<reference evidence="1 2" key="1">
    <citation type="submission" date="2020-08" db="EMBL/GenBank/DDBJ databases">
        <title>Genomic Encyclopedia of Type Strains, Phase IV (KMG-IV): sequencing the most valuable type-strain genomes for metagenomic binning, comparative biology and taxonomic classification.</title>
        <authorList>
            <person name="Goeker M."/>
        </authorList>
    </citation>
    <scope>NUCLEOTIDE SEQUENCE [LARGE SCALE GENOMIC DNA]</scope>
    <source>
        <strain evidence="1 2">DSM 15895</strain>
    </source>
</reference>
<dbReference type="Proteomes" id="UP000525923">
    <property type="component" value="Unassembled WGS sequence"/>
</dbReference>
<accession>A0A7W8CR68</accession>
<protein>
    <submittedName>
        <fullName evidence="1">Uncharacterized protein</fullName>
    </submittedName>
</protein>
<organism evidence="1 2">
    <name type="scientific">Planococcus koreensis</name>
    <dbReference type="NCBI Taxonomy" id="112331"/>
    <lineage>
        <taxon>Bacteria</taxon>
        <taxon>Bacillati</taxon>
        <taxon>Bacillota</taxon>
        <taxon>Bacilli</taxon>
        <taxon>Bacillales</taxon>
        <taxon>Caryophanaceae</taxon>
        <taxon>Planococcus</taxon>
    </lineage>
</organism>
<dbReference type="EMBL" id="JACHHE010000003">
    <property type="protein sequence ID" value="MBB5180132.1"/>
    <property type="molecule type" value="Genomic_DNA"/>
</dbReference>
<sequence length="282" mass="31567">MKLMQLIVLALGLIAVALYAYKKKGPSEGGRKRQTKDAGANLALVTAERTRELPKPVQKWLAWSGSVGKTEVRSMYLEQRGQIKLKPEQKHWTPAKAEQYSTFEPPEFTWKVDMKMAPGTHISGKDVFRNGHGQMRIKFDGIMPLSKTENNAKTNQSSLQRYLMELACCPAAALSSYVDWQKADETTATAMMELNGVSGTADFHFDMQGELKSVTALRYKDSDEGAEKMLCTANILGYMDADGIKVPSKIEIVWDLPEGPFTWYKFEVSGVRYNEPAPTGWL</sequence>
<gene>
    <name evidence="1" type="ORF">HNQ44_001556</name>
</gene>
<evidence type="ECO:0000313" key="2">
    <source>
        <dbReference type="Proteomes" id="UP000525923"/>
    </source>
</evidence>